<dbReference type="Gene3D" id="3.40.50.880">
    <property type="match status" value="1"/>
</dbReference>
<dbReference type="NCBIfam" id="TIGR00566">
    <property type="entry name" value="trpG_papA"/>
    <property type="match status" value="1"/>
</dbReference>
<dbReference type="PRINTS" id="PR00097">
    <property type="entry name" value="ANTSNTHASEII"/>
</dbReference>
<organism evidence="3 4">
    <name type="scientific">Anseongella ginsenosidimutans</name>
    <dbReference type="NCBI Taxonomy" id="496056"/>
    <lineage>
        <taxon>Bacteria</taxon>
        <taxon>Pseudomonadati</taxon>
        <taxon>Bacteroidota</taxon>
        <taxon>Sphingobacteriia</taxon>
        <taxon>Sphingobacteriales</taxon>
        <taxon>Sphingobacteriaceae</taxon>
        <taxon>Anseongella</taxon>
    </lineage>
</organism>
<dbReference type="InterPro" id="IPR050472">
    <property type="entry name" value="Anth_synth/Amidotransfase"/>
</dbReference>
<dbReference type="FunFam" id="3.40.50.880:FF:000003">
    <property type="entry name" value="Anthranilate synthase component II"/>
    <property type="match status" value="1"/>
</dbReference>
<dbReference type="InterPro" id="IPR017926">
    <property type="entry name" value="GATASE"/>
</dbReference>
<dbReference type="PROSITE" id="PS51273">
    <property type="entry name" value="GATASE_TYPE_1"/>
    <property type="match status" value="1"/>
</dbReference>
<dbReference type="InterPro" id="IPR006221">
    <property type="entry name" value="TrpG/PapA_dom"/>
</dbReference>
<keyword evidence="1" id="KW-0315">Glutamine amidotransferase</keyword>
<dbReference type="GO" id="GO:0004049">
    <property type="term" value="F:anthranilate synthase activity"/>
    <property type="evidence" value="ECO:0007669"/>
    <property type="project" value="TreeGrafter"/>
</dbReference>
<dbReference type="Pfam" id="PF00117">
    <property type="entry name" value="GATase"/>
    <property type="match status" value="1"/>
</dbReference>
<dbReference type="PRINTS" id="PR00096">
    <property type="entry name" value="GATASE"/>
</dbReference>
<evidence type="ECO:0000259" key="2">
    <source>
        <dbReference type="Pfam" id="PF00117"/>
    </source>
</evidence>
<evidence type="ECO:0000256" key="1">
    <source>
        <dbReference type="ARBA" id="ARBA00022962"/>
    </source>
</evidence>
<feature type="domain" description="Glutamine amidotransferase" evidence="2">
    <location>
        <begin position="4"/>
        <end position="184"/>
    </location>
</feature>
<dbReference type="SUPFAM" id="SSF52317">
    <property type="entry name" value="Class I glutamine amidotransferase-like"/>
    <property type="match status" value="1"/>
</dbReference>
<dbReference type="InterPro" id="IPR029062">
    <property type="entry name" value="Class_I_gatase-like"/>
</dbReference>
<dbReference type="GO" id="GO:0005829">
    <property type="term" value="C:cytosol"/>
    <property type="evidence" value="ECO:0007669"/>
    <property type="project" value="TreeGrafter"/>
</dbReference>
<evidence type="ECO:0000313" key="3">
    <source>
        <dbReference type="EMBL" id="TCS90360.1"/>
    </source>
</evidence>
<accession>A0A4R3L0C0</accession>
<reference evidence="3 4" key="1">
    <citation type="submission" date="2019-03" db="EMBL/GenBank/DDBJ databases">
        <title>Genomic Encyclopedia of Type Strains, Phase IV (KMG-IV): sequencing the most valuable type-strain genomes for metagenomic binning, comparative biology and taxonomic classification.</title>
        <authorList>
            <person name="Goeker M."/>
        </authorList>
    </citation>
    <scope>NUCLEOTIDE SEQUENCE [LARGE SCALE GENOMIC DNA]</scope>
    <source>
        <strain evidence="3 4">DSM 21100</strain>
    </source>
</reference>
<dbReference type="GO" id="GO:0000162">
    <property type="term" value="P:L-tryptophan biosynthetic process"/>
    <property type="evidence" value="ECO:0007669"/>
    <property type="project" value="TreeGrafter"/>
</dbReference>
<dbReference type="RefSeq" id="WP_132127795.1">
    <property type="nucleotide sequence ID" value="NZ_SMAD01000001.1"/>
</dbReference>
<evidence type="ECO:0000313" key="4">
    <source>
        <dbReference type="Proteomes" id="UP000295807"/>
    </source>
</evidence>
<dbReference type="PANTHER" id="PTHR43418:SF8">
    <property type="entry name" value="SYNTHASE COMPONENT II, PUTATIVE-RELATED"/>
    <property type="match status" value="1"/>
</dbReference>
<name>A0A4R3L0C0_9SPHI</name>
<dbReference type="OrthoDB" id="9786812at2"/>
<dbReference type="EMBL" id="SMAD01000001">
    <property type="protein sequence ID" value="TCS90360.1"/>
    <property type="molecule type" value="Genomic_DNA"/>
</dbReference>
<sequence length="190" mass="21392">MVILYDNYDSFTYNLLHYLLQHGLEVSVIRNDQETPTQIARMNPSGIVLSPGPSRPGESGAMMELIHYFHDKCPILGVCLGHQALGAYFGARLVHARVPMHGKTSLIRHNNHAAFKGIPSSTRVMRYHSLILEDVRAPEWEVTATSDSGEIMAMAHHRLPLWGFQFHPESILTPGGYRMIGNWINNCVFL</sequence>
<comment type="caution">
    <text evidence="3">The sequence shown here is derived from an EMBL/GenBank/DDBJ whole genome shotgun (WGS) entry which is preliminary data.</text>
</comment>
<keyword evidence="4" id="KW-1185">Reference proteome</keyword>
<protein>
    <submittedName>
        <fullName evidence="3">Anthranilate synthase component II</fullName>
    </submittedName>
</protein>
<dbReference type="Proteomes" id="UP000295807">
    <property type="component" value="Unassembled WGS sequence"/>
</dbReference>
<dbReference type="AlphaFoldDB" id="A0A4R3L0C0"/>
<dbReference type="PANTHER" id="PTHR43418">
    <property type="entry name" value="MULTIFUNCTIONAL TRYPTOPHAN BIOSYNTHESIS PROTEIN-RELATED"/>
    <property type="match status" value="1"/>
</dbReference>
<proteinExistence type="predicted"/>
<dbReference type="CDD" id="cd01743">
    <property type="entry name" value="GATase1_Anthranilate_Synthase"/>
    <property type="match status" value="1"/>
</dbReference>
<gene>
    <name evidence="3" type="ORF">EDD80_101560</name>
</gene>